<evidence type="ECO:0000256" key="3">
    <source>
        <dbReference type="ARBA" id="ARBA00022771"/>
    </source>
</evidence>
<feature type="domain" description="C2H2-type" evidence="7">
    <location>
        <begin position="208"/>
        <end position="235"/>
    </location>
</feature>
<proteinExistence type="predicted"/>
<evidence type="ECO:0000313" key="8">
    <source>
        <dbReference type="EMBL" id="CAD7429436.1"/>
    </source>
</evidence>
<dbReference type="FunFam" id="3.30.160.60:FF:000100">
    <property type="entry name" value="Zinc finger 45-like"/>
    <property type="match status" value="1"/>
</dbReference>
<keyword evidence="5" id="KW-0539">Nucleus</keyword>
<dbReference type="GO" id="GO:0048598">
    <property type="term" value="P:embryonic morphogenesis"/>
    <property type="evidence" value="ECO:0007669"/>
    <property type="project" value="UniProtKB-ARBA"/>
</dbReference>
<protein>
    <recommendedName>
        <fullName evidence="7">C2H2-type domain-containing protein</fullName>
    </recommendedName>
</protein>
<dbReference type="PROSITE" id="PS50157">
    <property type="entry name" value="ZINC_FINGER_C2H2_2"/>
    <property type="match status" value="12"/>
</dbReference>
<dbReference type="InterPro" id="IPR050826">
    <property type="entry name" value="Krueppel_C2H2_ZnFinger"/>
</dbReference>
<evidence type="ECO:0000259" key="7">
    <source>
        <dbReference type="PROSITE" id="PS50157"/>
    </source>
</evidence>
<dbReference type="Pfam" id="PF13912">
    <property type="entry name" value="zf-C2H2_6"/>
    <property type="match status" value="2"/>
</dbReference>
<feature type="domain" description="C2H2-type" evidence="7">
    <location>
        <begin position="325"/>
        <end position="352"/>
    </location>
</feature>
<dbReference type="SUPFAM" id="SSF57667">
    <property type="entry name" value="beta-beta-alpha zinc fingers"/>
    <property type="match status" value="6"/>
</dbReference>
<feature type="domain" description="C2H2-type" evidence="7">
    <location>
        <begin position="410"/>
        <end position="432"/>
    </location>
</feature>
<feature type="domain" description="C2H2-type" evidence="7">
    <location>
        <begin position="180"/>
        <end position="207"/>
    </location>
</feature>
<dbReference type="GO" id="GO:0008270">
    <property type="term" value="F:zinc ion binding"/>
    <property type="evidence" value="ECO:0007669"/>
    <property type="project" value="UniProtKB-KW"/>
</dbReference>
<sequence length="534" mass="61260">MSEDVVGRCDEEVLDLIHSIQRHEEENGFTTPGLVSSSEVDLELNRTTCSSGEIYIREDSLQAIRSKVTQLLPRHENQERVAHNFRFSLDCSERDERHSVLRQSPPRDVSAALCDTRTPSTPECGPGDKKTLLKVREHGQHTCSMCEGVFRSISDIMDHFISCHSTDKATTGDQPSGKRLQCSVCGESFFKLGALRKHLQSHRIDKAFECPVCKVTFKTKFLLKIHLKLHQGQNILECSVCKKPFTDRTDLDLHFKVHSEGKNLYPCSFCDVSFPSKSLLGSHRKVHKVDRQTEEVYECHVCSKVCSGRRKLSRHFNIHTGVKPHVCSECPKSFATKKQLTCHFRTHSGEKPYTCQVCSRSFAFQNSWKTHLKTHDGRDTFSCAHCGSNFTQKSNLRRHTKLHRETRVCHVCESCGRVFLSKKEYNVHLKSHRVVPQEYLLCYLCDKKFTQRTNLTRHLKLHVLLCDICCETFPSRDQLLRHFKIHEQRRGGSPVETSCYVTFKIHEQRRGGSPVETSCYVTSRYTSRGEAALQ</sequence>
<dbReference type="FunFam" id="3.30.160.60:FF:000478">
    <property type="entry name" value="Zinc finger protein 133"/>
    <property type="match status" value="1"/>
</dbReference>
<feature type="domain" description="C2H2-type" evidence="7">
    <location>
        <begin position="381"/>
        <end position="408"/>
    </location>
</feature>
<dbReference type="PROSITE" id="PS00028">
    <property type="entry name" value="ZINC_FINGER_C2H2_1"/>
    <property type="match status" value="12"/>
</dbReference>
<feature type="domain" description="C2H2-type" evidence="7">
    <location>
        <begin position="353"/>
        <end position="380"/>
    </location>
</feature>
<gene>
    <name evidence="8" type="ORF">TMSB3V08_LOCUS6214</name>
</gene>
<dbReference type="FunFam" id="3.30.160.60:FF:000624">
    <property type="entry name" value="zinc finger protein 697"/>
    <property type="match status" value="1"/>
</dbReference>
<dbReference type="Pfam" id="PF00096">
    <property type="entry name" value="zf-C2H2"/>
    <property type="match status" value="5"/>
</dbReference>
<name>A0A7R9E8I6_9NEOP</name>
<feature type="domain" description="C2H2-type" evidence="7">
    <location>
        <begin position="141"/>
        <end position="169"/>
    </location>
</feature>
<dbReference type="AlphaFoldDB" id="A0A7R9E8I6"/>
<dbReference type="EMBL" id="OB794077">
    <property type="protein sequence ID" value="CAD7429436.1"/>
    <property type="molecule type" value="Genomic_DNA"/>
</dbReference>
<feature type="domain" description="C2H2-type" evidence="7">
    <location>
        <begin position="297"/>
        <end position="324"/>
    </location>
</feature>
<evidence type="ECO:0000256" key="4">
    <source>
        <dbReference type="ARBA" id="ARBA00022833"/>
    </source>
</evidence>
<dbReference type="Gene3D" id="3.30.160.60">
    <property type="entry name" value="Classic Zinc Finger"/>
    <property type="match status" value="7"/>
</dbReference>
<organism evidence="8">
    <name type="scientific">Timema monikensis</name>
    <dbReference type="NCBI Taxonomy" id="170555"/>
    <lineage>
        <taxon>Eukaryota</taxon>
        <taxon>Metazoa</taxon>
        <taxon>Ecdysozoa</taxon>
        <taxon>Arthropoda</taxon>
        <taxon>Hexapoda</taxon>
        <taxon>Insecta</taxon>
        <taxon>Pterygota</taxon>
        <taxon>Neoptera</taxon>
        <taxon>Polyneoptera</taxon>
        <taxon>Phasmatodea</taxon>
        <taxon>Timematodea</taxon>
        <taxon>Timematoidea</taxon>
        <taxon>Timematidae</taxon>
        <taxon>Timema</taxon>
    </lineage>
</organism>
<keyword evidence="1" id="KW-0479">Metal-binding</keyword>
<evidence type="ECO:0000256" key="2">
    <source>
        <dbReference type="ARBA" id="ARBA00022737"/>
    </source>
</evidence>
<dbReference type="InterPro" id="IPR013087">
    <property type="entry name" value="Znf_C2H2_type"/>
</dbReference>
<dbReference type="PANTHER" id="PTHR24377">
    <property type="entry name" value="IP01015P-RELATED"/>
    <property type="match status" value="1"/>
</dbReference>
<keyword evidence="4" id="KW-0862">Zinc</keyword>
<feature type="domain" description="C2H2-type" evidence="7">
    <location>
        <begin position="440"/>
        <end position="462"/>
    </location>
</feature>
<keyword evidence="3 6" id="KW-0863">Zinc-finger</keyword>
<evidence type="ECO:0000256" key="1">
    <source>
        <dbReference type="ARBA" id="ARBA00022723"/>
    </source>
</evidence>
<evidence type="ECO:0000256" key="5">
    <source>
        <dbReference type="ARBA" id="ARBA00023242"/>
    </source>
</evidence>
<keyword evidence="2" id="KW-0677">Repeat</keyword>
<dbReference type="SMART" id="SM00355">
    <property type="entry name" value="ZnF_C2H2"/>
    <property type="match status" value="12"/>
</dbReference>
<evidence type="ECO:0000256" key="6">
    <source>
        <dbReference type="PROSITE-ProRule" id="PRU00042"/>
    </source>
</evidence>
<dbReference type="InterPro" id="IPR036236">
    <property type="entry name" value="Znf_C2H2_sf"/>
</dbReference>
<feature type="domain" description="C2H2-type" evidence="7">
    <location>
        <begin position="464"/>
        <end position="491"/>
    </location>
</feature>
<feature type="domain" description="C2H2-type" evidence="7">
    <location>
        <begin position="236"/>
        <end position="263"/>
    </location>
</feature>
<feature type="domain" description="C2H2-type" evidence="7">
    <location>
        <begin position="265"/>
        <end position="292"/>
    </location>
</feature>
<reference evidence="8" key="1">
    <citation type="submission" date="2020-11" db="EMBL/GenBank/DDBJ databases">
        <authorList>
            <person name="Tran Van P."/>
        </authorList>
    </citation>
    <scope>NUCLEOTIDE SEQUENCE</scope>
</reference>
<accession>A0A7R9E8I6</accession>